<evidence type="ECO:0000259" key="7">
    <source>
        <dbReference type="PROSITE" id="PS50011"/>
    </source>
</evidence>
<keyword evidence="6" id="KW-0067">ATP-binding</keyword>
<sequence length="206" mass="23095">MAAELRPSLSPKGHLYLKADREGRVGTPHFMAPEVVKRQQYGKPADIWSAGVLLHILLSGTLPFLGTRERLYECICRGRLHLDARLWEQISEAAKDLVRRMLTVEPKDRITIQDVLNHKWLRDRDKGAAKIHLADTVEEMKKFNARRRLKGAVLAAVSSLKWSSCYSDPNNDGFSDLADDEVASSAVELNTTRTLANYATEVGNGK</sequence>
<evidence type="ECO:0000256" key="3">
    <source>
        <dbReference type="ARBA" id="ARBA00022679"/>
    </source>
</evidence>
<reference evidence="8" key="1">
    <citation type="submission" date="2020-11" db="EMBL/GenBank/DDBJ databases">
        <authorList>
            <person name="Tran Van P."/>
        </authorList>
    </citation>
    <scope>NUCLEOTIDE SEQUENCE</scope>
</reference>
<organism evidence="8">
    <name type="scientific">Timema douglasi</name>
    <name type="common">Walking stick</name>
    <dbReference type="NCBI Taxonomy" id="61478"/>
    <lineage>
        <taxon>Eukaryota</taxon>
        <taxon>Metazoa</taxon>
        <taxon>Ecdysozoa</taxon>
        <taxon>Arthropoda</taxon>
        <taxon>Hexapoda</taxon>
        <taxon>Insecta</taxon>
        <taxon>Pterygota</taxon>
        <taxon>Neoptera</taxon>
        <taxon>Polyneoptera</taxon>
        <taxon>Phasmatodea</taxon>
        <taxon>Timematodea</taxon>
        <taxon>Timematoidea</taxon>
        <taxon>Timematidae</taxon>
        <taxon>Timema</taxon>
    </lineage>
</organism>
<evidence type="ECO:0000256" key="6">
    <source>
        <dbReference type="ARBA" id="ARBA00022840"/>
    </source>
</evidence>
<evidence type="ECO:0000256" key="2">
    <source>
        <dbReference type="ARBA" id="ARBA00022527"/>
    </source>
</evidence>
<keyword evidence="4" id="KW-0547">Nucleotide-binding</keyword>
<name>A0A7R8VS60_TIMDO</name>
<dbReference type="GO" id="GO:0004674">
    <property type="term" value="F:protein serine/threonine kinase activity"/>
    <property type="evidence" value="ECO:0007669"/>
    <property type="project" value="UniProtKB-KW"/>
</dbReference>
<proteinExistence type="inferred from homology"/>
<accession>A0A7R8VS60</accession>
<dbReference type="PANTHER" id="PTHR24349">
    <property type="entry name" value="SERINE/THREONINE-PROTEIN KINASE"/>
    <property type="match status" value="1"/>
</dbReference>
<keyword evidence="2" id="KW-0723">Serine/threonine-protein kinase</keyword>
<evidence type="ECO:0000256" key="5">
    <source>
        <dbReference type="ARBA" id="ARBA00022777"/>
    </source>
</evidence>
<feature type="domain" description="Protein kinase" evidence="7">
    <location>
        <begin position="1"/>
        <end position="121"/>
    </location>
</feature>
<evidence type="ECO:0000313" key="8">
    <source>
        <dbReference type="EMBL" id="CAD7203714.1"/>
    </source>
</evidence>
<dbReference type="InterPro" id="IPR011009">
    <property type="entry name" value="Kinase-like_dom_sf"/>
</dbReference>
<protein>
    <recommendedName>
        <fullName evidence="7">Protein kinase domain-containing protein</fullName>
    </recommendedName>
</protein>
<dbReference type="PROSITE" id="PS50011">
    <property type="entry name" value="PROTEIN_KINASE_DOM"/>
    <property type="match status" value="1"/>
</dbReference>
<comment type="similarity">
    <text evidence="1">Belongs to the protein kinase superfamily. CAMK Ser/Thr protein kinase family.</text>
</comment>
<dbReference type="InterPro" id="IPR050205">
    <property type="entry name" value="CDPK_Ser/Thr_kinases"/>
</dbReference>
<dbReference type="InterPro" id="IPR000719">
    <property type="entry name" value="Prot_kinase_dom"/>
</dbReference>
<dbReference type="Gene3D" id="6.10.140.620">
    <property type="match status" value="1"/>
</dbReference>
<dbReference type="Gene3D" id="1.10.510.10">
    <property type="entry name" value="Transferase(Phosphotransferase) domain 1"/>
    <property type="match status" value="1"/>
</dbReference>
<keyword evidence="3" id="KW-0808">Transferase</keyword>
<dbReference type="EMBL" id="OA571032">
    <property type="protein sequence ID" value="CAD7203714.1"/>
    <property type="molecule type" value="Genomic_DNA"/>
</dbReference>
<keyword evidence="5" id="KW-0418">Kinase</keyword>
<gene>
    <name evidence="8" type="ORF">TDIB3V08_LOCUS9879</name>
</gene>
<evidence type="ECO:0000256" key="4">
    <source>
        <dbReference type="ARBA" id="ARBA00022741"/>
    </source>
</evidence>
<evidence type="ECO:0000256" key="1">
    <source>
        <dbReference type="ARBA" id="ARBA00006692"/>
    </source>
</evidence>
<dbReference type="SUPFAM" id="SSF56112">
    <property type="entry name" value="Protein kinase-like (PK-like)"/>
    <property type="match status" value="1"/>
</dbReference>
<dbReference type="Pfam" id="PF00069">
    <property type="entry name" value="Pkinase"/>
    <property type="match status" value="1"/>
</dbReference>
<dbReference type="AlphaFoldDB" id="A0A7R8VS60"/>
<dbReference type="SMART" id="SM00220">
    <property type="entry name" value="S_TKc"/>
    <property type="match status" value="1"/>
</dbReference>
<dbReference type="GO" id="GO:0005524">
    <property type="term" value="F:ATP binding"/>
    <property type="evidence" value="ECO:0007669"/>
    <property type="project" value="UniProtKB-KW"/>
</dbReference>